<dbReference type="Proteomes" id="UP001234297">
    <property type="component" value="Chromosome 4"/>
</dbReference>
<protein>
    <submittedName>
        <fullName evidence="1">Uncharacterized protein</fullName>
    </submittedName>
</protein>
<organism evidence="1 2">
    <name type="scientific">Persea americana</name>
    <name type="common">Avocado</name>
    <dbReference type="NCBI Taxonomy" id="3435"/>
    <lineage>
        <taxon>Eukaryota</taxon>
        <taxon>Viridiplantae</taxon>
        <taxon>Streptophyta</taxon>
        <taxon>Embryophyta</taxon>
        <taxon>Tracheophyta</taxon>
        <taxon>Spermatophyta</taxon>
        <taxon>Magnoliopsida</taxon>
        <taxon>Magnoliidae</taxon>
        <taxon>Laurales</taxon>
        <taxon>Lauraceae</taxon>
        <taxon>Persea</taxon>
    </lineage>
</organism>
<dbReference type="EMBL" id="CM056812">
    <property type="protein sequence ID" value="KAJ8617848.1"/>
    <property type="molecule type" value="Genomic_DNA"/>
</dbReference>
<gene>
    <name evidence="1" type="ORF">MRB53_014034</name>
</gene>
<comment type="caution">
    <text evidence="1">The sequence shown here is derived from an EMBL/GenBank/DDBJ whole genome shotgun (WGS) entry which is preliminary data.</text>
</comment>
<evidence type="ECO:0000313" key="1">
    <source>
        <dbReference type="EMBL" id="KAJ8617848.1"/>
    </source>
</evidence>
<name>A0ACC2KAA6_PERAE</name>
<sequence length="643" mass="73011">MTEKSGPLDIARPGSFKKKASAKFRHSMTKKGRRSSRIFSISIEDVHDPEDAQAVDAFRQALILEELLPSRHDDYHMLLRFLKARKYDIEKTKQMWSDMLQWRKEFGADTITEDFKFDEIDEVLQHYPQGHHGIDKEGRPVYIETLGKVDPNKLMQATTLERYVKYHVQEFERNFIVKFPACSLAAKRQIDQSTTILDVQGVGLKNFNKAARELIVSLQKIDGDNYPETLCRMFIINAGSGFRLLWNTIKTFLDPKTTSKIHVLGNKYQSKLLEVIDASELPEFLGGTCTCADQGGCMRSDKGPWKDPEIMKRVQNGEARCRTITTIDEKTISEEVYPKKSDSFKGETVFEADHKRSRKFSRDFGEHPQLPPVHEEVEVGHGMLPNAYDYDIPMVDKVVDASWKREPKNEKLAIVKGVSVPEAYKSSDGNGTQMLGGVMAFVTGVVTMLRLTRSMPRKINGTAFECGPAVYNAGSMVNGQEHHQQMPFPVISAAEFSAVMKRLGDMEGKVTNLSLKPAQMPLDKEEKLDAALSRIDALETELSATKKALEDALARQDEFIAYLEKQKKKKKTMMGFLVSSRLVLPMVPFARAGDNASEVILLRHTIPKFWQKLLKRVNMGMEKRQSDARVIIEEYIEKKMLTT</sequence>
<accession>A0ACC2KAA6</accession>
<keyword evidence="2" id="KW-1185">Reference proteome</keyword>
<proteinExistence type="predicted"/>
<evidence type="ECO:0000313" key="2">
    <source>
        <dbReference type="Proteomes" id="UP001234297"/>
    </source>
</evidence>
<reference evidence="1 2" key="1">
    <citation type="journal article" date="2022" name="Hortic Res">
        <title>A haplotype resolved chromosomal level avocado genome allows analysis of novel avocado genes.</title>
        <authorList>
            <person name="Nath O."/>
            <person name="Fletcher S.J."/>
            <person name="Hayward A."/>
            <person name="Shaw L.M."/>
            <person name="Masouleh A.K."/>
            <person name="Furtado A."/>
            <person name="Henry R.J."/>
            <person name="Mitter N."/>
        </authorList>
    </citation>
    <scope>NUCLEOTIDE SEQUENCE [LARGE SCALE GENOMIC DNA]</scope>
    <source>
        <strain evidence="2">cv. Hass</strain>
    </source>
</reference>